<feature type="compositionally biased region" description="Polar residues" evidence="1">
    <location>
        <begin position="157"/>
        <end position="166"/>
    </location>
</feature>
<dbReference type="Proteomes" id="UP001190700">
    <property type="component" value="Unassembled WGS sequence"/>
</dbReference>
<name>A0AAE0CDX3_9CHLO</name>
<gene>
    <name evidence="2" type="ORF">CYMTET_37500</name>
</gene>
<evidence type="ECO:0000313" key="3">
    <source>
        <dbReference type="Proteomes" id="UP001190700"/>
    </source>
</evidence>
<dbReference type="EMBL" id="LGRX02024934">
    <property type="protein sequence ID" value="KAK3253241.1"/>
    <property type="molecule type" value="Genomic_DNA"/>
</dbReference>
<feature type="region of interest" description="Disordered" evidence="1">
    <location>
        <begin position="116"/>
        <end position="180"/>
    </location>
</feature>
<keyword evidence="3" id="KW-1185">Reference proteome</keyword>
<feature type="compositionally biased region" description="Basic and acidic residues" evidence="1">
    <location>
        <begin position="169"/>
        <end position="180"/>
    </location>
</feature>
<proteinExistence type="predicted"/>
<comment type="caution">
    <text evidence="2">The sequence shown here is derived from an EMBL/GenBank/DDBJ whole genome shotgun (WGS) entry which is preliminary data.</text>
</comment>
<feature type="compositionally biased region" description="Low complexity" evidence="1">
    <location>
        <begin position="116"/>
        <end position="129"/>
    </location>
</feature>
<dbReference type="AlphaFoldDB" id="A0AAE0CDX3"/>
<feature type="compositionally biased region" description="Low complexity" evidence="1">
    <location>
        <begin position="46"/>
        <end position="63"/>
    </location>
</feature>
<evidence type="ECO:0000313" key="2">
    <source>
        <dbReference type="EMBL" id="KAK3253241.1"/>
    </source>
</evidence>
<evidence type="ECO:0000256" key="1">
    <source>
        <dbReference type="SAM" id="MobiDB-lite"/>
    </source>
</evidence>
<sequence length="180" mass="19225">MRENQNKGRQSLLMNMETGRGSVSIVSPLAQQYFLEKQETASSTTASSNQPASADAAASSTPAGLSIKTIGSKKEKKISSRFSLSTAPATRAALSVFTAPAHPAAAVVDTASLVPPLTSSDTSSVTSPSNHNPQSIGEAEPTNELEQAMWKRRKKQQTTASTQSFFNPLHDRQQDSRSKF</sequence>
<reference evidence="2 3" key="1">
    <citation type="journal article" date="2015" name="Genome Biol. Evol.">
        <title>Comparative Genomics of a Bacterivorous Green Alga Reveals Evolutionary Causalities and Consequences of Phago-Mixotrophic Mode of Nutrition.</title>
        <authorList>
            <person name="Burns J.A."/>
            <person name="Paasch A."/>
            <person name="Narechania A."/>
            <person name="Kim E."/>
        </authorList>
    </citation>
    <scope>NUCLEOTIDE SEQUENCE [LARGE SCALE GENOMIC DNA]</scope>
    <source>
        <strain evidence="2 3">PLY_AMNH</strain>
    </source>
</reference>
<accession>A0AAE0CDX3</accession>
<feature type="region of interest" description="Disordered" evidence="1">
    <location>
        <begin position="38"/>
        <end position="84"/>
    </location>
</feature>
<organism evidence="2 3">
    <name type="scientific">Cymbomonas tetramitiformis</name>
    <dbReference type="NCBI Taxonomy" id="36881"/>
    <lineage>
        <taxon>Eukaryota</taxon>
        <taxon>Viridiplantae</taxon>
        <taxon>Chlorophyta</taxon>
        <taxon>Pyramimonadophyceae</taxon>
        <taxon>Pyramimonadales</taxon>
        <taxon>Pyramimonadaceae</taxon>
        <taxon>Cymbomonas</taxon>
    </lineage>
</organism>
<protein>
    <submittedName>
        <fullName evidence="2">Uncharacterized protein</fullName>
    </submittedName>
</protein>